<evidence type="ECO:0000313" key="7">
    <source>
        <dbReference type="EMBL" id="GFK93461.1"/>
    </source>
</evidence>
<dbReference type="GO" id="GO:0071949">
    <property type="term" value="F:FAD binding"/>
    <property type="evidence" value="ECO:0007669"/>
    <property type="project" value="InterPro"/>
</dbReference>
<keyword evidence="4" id="KW-0274">FAD</keyword>
<accession>A0A6V8LSB5</accession>
<dbReference type="InterPro" id="IPR016166">
    <property type="entry name" value="FAD-bd_PCMH"/>
</dbReference>
<dbReference type="PROSITE" id="PS51387">
    <property type="entry name" value="FAD_PCMH"/>
    <property type="match status" value="1"/>
</dbReference>
<dbReference type="InterPro" id="IPR006094">
    <property type="entry name" value="Oxid_FAD_bind_N"/>
</dbReference>
<dbReference type="AlphaFoldDB" id="A0A6V8LSB5"/>
<dbReference type="FunFam" id="3.30.70.2740:FF:000001">
    <property type="entry name" value="D-lactate dehydrogenase mitochondrial"/>
    <property type="match status" value="1"/>
</dbReference>
<dbReference type="SUPFAM" id="SSF55103">
    <property type="entry name" value="FAD-linked oxidases, C-terminal domain"/>
    <property type="match status" value="1"/>
</dbReference>
<proteinExistence type="inferred from homology"/>
<feature type="domain" description="FAD-binding PCMH-type" evidence="6">
    <location>
        <begin position="37"/>
        <end position="218"/>
    </location>
</feature>
<dbReference type="EMBL" id="BLTE01000004">
    <property type="protein sequence ID" value="GFK93461.1"/>
    <property type="molecule type" value="Genomic_DNA"/>
</dbReference>
<evidence type="ECO:0000313" key="8">
    <source>
        <dbReference type="Proteomes" id="UP000494245"/>
    </source>
</evidence>
<comment type="similarity">
    <text evidence="2">Belongs to the FAD-binding oxidoreductase/transferase type 4 family.</text>
</comment>
<dbReference type="Gene3D" id="3.30.70.2740">
    <property type="match status" value="1"/>
</dbReference>
<sequence>MPAFLSSSALRALRDIYPGDALVTDPAELLVYGADASRGRAQPWAAVLPERPEQVVETLRLAHLERIPVYPRGRGTNRVGACLPLEGGLVIATARLNRILEITPEDFACTVQPGVITAALRDACAARGLLYAPDPASVAYSTIGGNLAQNAGGLRALKYGTTRDWVLGLHAALPGGSILRTGSRCHKDVAGLDLTRLFVGAEGTLGFVLQATLKLIPLPQASASLLAVFAAEDQAPLAAADALASGVLPAALEYLSAEAMEALEHLGDAPWPAGGRSALLFKVDGSPESARADLARLRNALERHSPAFLEQGDTPAQEDRLWNPRRQISQAAFHFGPNKASDDIAVPRGQVANAVARIRNIARSRGLVPVVFGHLGDGNLHVSLMHDASEPDQARHAAQAKQEVLALTIELGGTISGEHGVGVSKLDWLERMRGPEAVSIMRQVKAVFDPHGIMNPGKAY</sequence>
<dbReference type="InterPro" id="IPR016171">
    <property type="entry name" value="Vanillyl_alc_oxidase_C-sub2"/>
</dbReference>
<evidence type="ECO:0000256" key="5">
    <source>
        <dbReference type="ARBA" id="ARBA00023002"/>
    </source>
</evidence>
<dbReference type="PANTHER" id="PTHR42934:SF2">
    <property type="entry name" value="GLYCOLATE OXIDASE SUBUNIT GLCD"/>
    <property type="match status" value="1"/>
</dbReference>
<dbReference type="InterPro" id="IPR051914">
    <property type="entry name" value="FAD-linked_OxidoTrans_Type4"/>
</dbReference>
<evidence type="ECO:0000256" key="4">
    <source>
        <dbReference type="ARBA" id="ARBA00022827"/>
    </source>
</evidence>
<keyword evidence="5 7" id="KW-0560">Oxidoreductase</keyword>
<reference evidence="7 8" key="1">
    <citation type="submission" date="2020-04" db="EMBL/GenBank/DDBJ databases">
        <authorList>
            <consortium name="Desulfovibrio sp. FSS-1 genome sequencing consortium"/>
            <person name="Shimoshige H."/>
            <person name="Kobayashi H."/>
            <person name="Maekawa T."/>
        </authorList>
    </citation>
    <scope>NUCLEOTIDE SEQUENCE [LARGE SCALE GENOMIC DNA]</scope>
    <source>
        <strain evidence="7 8">SIID29052-01</strain>
    </source>
</reference>
<organism evidence="7 8">
    <name type="scientific">Fundidesulfovibrio magnetotacticus</name>
    <dbReference type="NCBI Taxonomy" id="2730080"/>
    <lineage>
        <taxon>Bacteria</taxon>
        <taxon>Pseudomonadati</taxon>
        <taxon>Thermodesulfobacteriota</taxon>
        <taxon>Desulfovibrionia</taxon>
        <taxon>Desulfovibrionales</taxon>
        <taxon>Desulfovibrionaceae</taxon>
        <taxon>Fundidesulfovibrio</taxon>
    </lineage>
</organism>
<evidence type="ECO:0000256" key="3">
    <source>
        <dbReference type="ARBA" id="ARBA00022630"/>
    </source>
</evidence>
<keyword evidence="8" id="KW-1185">Reference proteome</keyword>
<comment type="caution">
    <text evidence="7">The sequence shown here is derived from an EMBL/GenBank/DDBJ whole genome shotgun (WGS) entry which is preliminary data.</text>
</comment>
<evidence type="ECO:0000256" key="1">
    <source>
        <dbReference type="ARBA" id="ARBA00001974"/>
    </source>
</evidence>
<comment type="cofactor">
    <cofactor evidence="1">
        <name>FAD</name>
        <dbReference type="ChEBI" id="CHEBI:57692"/>
    </cofactor>
</comment>
<name>A0A6V8LSB5_9BACT</name>
<dbReference type="FunFam" id="1.10.45.10:FF:000001">
    <property type="entry name" value="D-lactate dehydrogenase mitochondrial"/>
    <property type="match status" value="1"/>
</dbReference>
<reference evidence="7 8" key="2">
    <citation type="submission" date="2020-05" db="EMBL/GenBank/DDBJ databases">
        <title>Draft genome sequence of Desulfovibrio sp. strainFSS-1.</title>
        <authorList>
            <person name="Shimoshige H."/>
            <person name="Kobayashi H."/>
            <person name="Maekawa T."/>
        </authorList>
    </citation>
    <scope>NUCLEOTIDE SEQUENCE [LARGE SCALE GENOMIC DNA]</scope>
    <source>
        <strain evidence="7 8">SIID29052-01</strain>
    </source>
</reference>
<dbReference type="Proteomes" id="UP000494245">
    <property type="component" value="Unassembled WGS sequence"/>
</dbReference>
<dbReference type="PANTHER" id="PTHR42934">
    <property type="entry name" value="GLYCOLATE OXIDASE SUBUNIT GLCD"/>
    <property type="match status" value="1"/>
</dbReference>
<evidence type="ECO:0000256" key="2">
    <source>
        <dbReference type="ARBA" id="ARBA00008000"/>
    </source>
</evidence>
<dbReference type="Pfam" id="PF01565">
    <property type="entry name" value="FAD_binding_4"/>
    <property type="match status" value="1"/>
</dbReference>
<gene>
    <name evidence="7" type="ORF">NNJEOMEG_01294</name>
</gene>
<dbReference type="RefSeq" id="WP_173082501.1">
    <property type="nucleotide sequence ID" value="NZ_BLTE01000004.1"/>
</dbReference>
<dbReference type="Pfam" id="PF02913">
    <property type="entry name" value="FAD-oxidase_C"/>
    <property type="match status" value="1"/>
</dbReference>
<dbReference type="EC" id="1.-.-.-" evidence="7"/>
<dbReference type="InterPro" id="IPR016169">
    <property type="entry name" value="FAD-bd_PCMH_sub2"/>
</dbReference>
<dbReference type="GO" id="GO:0016491">
    <property type="term" value="F:oxidoreductase activity"/>
    <property type="evidence" value="ECO:0007669"/>
    <property type="project" value="UniProtKB-KW"/>
</dbReference>
<dbReference type="SUPFAM" id="SSF56176">
    <property type="entry name" value="FAD-binding/transporter-associated domain-like"/>
    <property type="match status" value="1"/>
</dbReference>
<dbReference type="Gene3D" id="1.10.45.10">
    <property type="entry name" value="Vanillyl-alcohol Oxidase, Chain A, domain 4"/>
    <property type="match status" value="1"/>
</dbReference>
<dbReference type="InterPro" id="IPR016164">
    <property type="entry name" value="FAD-linked_Oxase-like_C"/>
</dbReference>
<dbReference type="InterPro" id="IPR036318">
    <property type="entry name" value="FAD-bd_PCMH-like_sf"/>
</dbReference>
<keyword evidence="3" id="KW-0285">Flavoprotein</keyword>
<evidence type="ECO:0000259" key="6">
    <source>
        <dbReference type="PROSITE" id="PS51387"/>
    </source>
</evidence>
<protein>
    <submittedName>
        <fullName evidence="7">Putative FAD-linked oxidoreductase</fullName>
        <ecNumber evidence="7">1.-.-.-</ecNumber>
    </submittedName>
</protein>
<dbReference type="Gene3D" id="3.30.465.10">
    <property type="match status" value="1"/>
</dbReference>
<dbReference type="InterPro" id="IPR004113">
    <property type="entry name" value="FAD-bd_oxidored_4_C"/>
</dbReference>